<keyword evidence="3" id="KW-1185">Reference proteome</keyword>
<gene>
    <name evidence="2" type="ORF">Fot_19845</name>
</gene>
<dbReference type="EMBL" id="JBFOLJ010000005">
    <property type="protein sequence ID" value="KAL2538454.1"/>
    <property type="molecule type" value="Genomic_DNA"/>
</dbReference>
<dbReference type="Pfam" id="PF04783">
    <property type="entry name" value="DUF630"/>
    <property type="match status" value="1"/>
</dbReference>
<dbReference type="AlphaFoldDB" id="A0ABD1VM61"/>
<dbReference type="Proteomes" id="UP001604277">
    <property type="component" value="Unassembled WGS sequence"/>
</dbReference>
<dbReference type="PANTHER" id="PTHR21450">
    <property type="entry name" value="PROTEIN ALTERED PHOSPHATE STARVATION RESPONSE 1"/>
    <property type="match status" value="1"/>
</dbReference>
<sequence length="126" mass="13906">MGCNASKLDNKDTVQWCKERHYVIKEAVFTCHHLAPTHSDYCHSLRITDYALVTFTSGEPLPVSNQTPDVLLCNPSSLSTATTKPPFTPHPSHISSHFPSCSHHLYLSPAAAVPTTSQKTCQFNLL</sequence>
<dbReference type="InterPro" id="IPR006868">
    <property type="entry name" value="DUF630"/>
</dbReference>
<organism evidence="2 3">
    <name type="scientific">Forsythia ovata</name>
    <dbReference type="NCBI Taxonomy" id="205694"/>
    <lineage>
        <taxon>Eukaryota</taxon>
        <taxon>Viridiplantae</taxon>
        <taxon>Streptophyta</taxon>
        <taxon>Embryophyta</taxon>
        <taxon>Tracheophyta</taxon>
        <taxon>Spermatophyta</taxon>
        <taxon>Magnoliopsida</taxon>
        <taxon>eudicotyledons</taxon>
        <taxon>Gunneridae</taxon>
        <taxon>Pentapetalae</taxon>
        <taxon>asterids</taxon>
        <taxon>lamiids</taxon>
        <taxon>Lamiales</taxon>
        <taxon>Oleaceae</taxon>
        <taxon>Forsythieae</taxon>
        <taxon>Forsythia</taxon>
    </lineage>
</organism>
<reference evidence="3" key="1">
    <citation type="submission" date="2024-07" db="EMBL/GenBank/DDBJ databases">
        <title>Two chromosome-level genome assemblies of Korean endemic species Abeliophyllum distichum and Forsythia ovata (Oleaceae).</title>
        <authorList>
            <person name="Jang H."/>
        </authorList>
    </citation>
    <scope>NUCLEOTIDE SEQUENCE [LARGE SCALE GENOMIC DNA]</scope>
</reference>
<evidence type="ECO:0000313" key="3">
    <source>
        <dbReference type="Proteomes" id="UP001604277"/>
    </source>
</evidence>
<protein>
    <submittedName>
        <fullName evidence="2">Nitrate regulatory gene2 protein</fullName>
    </submittedName>
</protein>
<accession>A0ABD1VM61</accession>
<proteinExistence type="predicted"/>
<evidence type="ECO:0000259" key="1">
    <source>
        <dbReference type="Pfam" id="PF04783"/>
    </source>
</evidence>
<dbReference type="PANTHER" id="PTHR21450:SF9">
    <property type="entry name" value="BZIP DOMAIN CLASS TRANSCRIPTION FACTOR (DUF630 AND DUF632)-RELATED"/>
    <property type="match status" value="1"/>
</dbReference>
<comment type="caution">
    <text evidence="2">The sequence shown here is derived from an EMBL/GenBank/DDBJ whole genome shotgun (WGS) entry which is preliminary data.</text>
</comment>
<evidence type="ECO:0000313" key="2">
    <source>
        <dbReference type="EMBL" id="KAL2538454.1"/>
    </source>
</evidence>
<name>A0ABD1VM61_9LAMI</name>
<feature type="domain" description="DUF630" evidence="1">
    <location>
        <begin position="1"/>
        <end position="59"/>
    </location>
</feature>